<dbReference type="EMBL" id="JAGEOK010000071">
    <property type="protein sequence ID" value="MBO2445309.1"/>
    <property type="molecule type" value="Genomic_DNA"/>
</dbReference>
<dbReference type="InterPro" id="IPR021530">
    <property type="entry name" value="AllH-like"/>
</dbReference>
<gene>
    <name evidence="2" type="ORF">J4557_48195</name>
</gene>
<protein>
    <submittedName>
        <fullName evidence="2">DUF2877 domain-containing protein</fullName>
    </submittedName>
</protein>
<name>A0ABS3RGE0_9ACTN</name>
<comment type="caution">
    <text evidence="2">The sequence shown here is derived from an EMBL/GenBank/DDBJ whole genome shotgun (WGS) entry which is preliminary data.</text>
</comment>
<evidence type="ECO:0000313" key="2">
    <source>
        <dbReference type="EMBL" id="MBO2445309.1"/>
    </source>
</evidence>
<sequence>MTTILGSFPHTSARRPVLPSQRRPGRPRSGRQPTPASGGSVTALVRDPIPLPARPGRRPPAAGAASLALRPLLDPPRRAARVIAVFPSALYLETRGGPEPRVLAVVTCDAVRLPNAVVIAAERRDQPFRSVREGEEATVGDGRVEAGALRVRVRRWWDPTPALGPIQPAALARGVAVLEDAFVAAGMAGGGLAGHPDPLALAECCAAGDLAGAVEAAERIVGLGPGLTPSGDDILCGLLVSLRLVGGAVAAPALRGGTAPRAPRGAFGADPDGGTAVWLADWLGAAVTADAGTRTTALAATLLHCAAEGGAGGEIAAVLRCVAGHEPPSAAVRRLLAIGHTSGTDLAWGVLAGCRATLALASPGHRRPAEEHTA</sequence>
<proteinExistence type="predicted"/>
<keyword evidence="3" id="KW-1185">Reference proteome</keyword>
<dbReference type="Pfam" id="PF11392">
    <property type="entry name" value="AllH"/>
    <property type="match status" value="2"/>
</dbReference>
<evidence type="ECO:0000256" key="1">
    <source>
        <dbReference type="SAM" id="MobiDB-lite"/>
    </source>
</evidence>
<dbReference type="Proteomes" id="UP000666915">
    <property type="component" value="Unassembled WGS sequence"/>
</dbReference>
<accession>A0ABS3RGE0</accession>
<feature type="region of interest" description="Disordered" evidence="1">
    <location>
        <begin position="1"/>
        <end position="62"/>
    </location>
</feature>
<evidence type="ECO:0000313" key="3">
    <source>
        <dbReference type="Proteomes" id="UP000666915"/>
    </source>
</evidence>
<reference evidence="2 3" key="1">
    <citation type="submission" date="2021-03" db="EMBL/GenBank/DDBJ databases">
        <authorList>
            <person name="Kanchanasin P."/>
            <person name="Saeng-In P."/>
            <person name="Phongsopitanun W."/>
            <person name="Yuki M."/>
            <person name="Kudo T."/>
            <person name="Ohkuma M."/>
            <person name="Tanasupawat S."/>
        </authorList>
    </citation>
    <scope>NUCLEOTIDE SEQUENCE [LARGE SCALE GENOMIC DNA]</scope>
    <source>
        <strain evidence="2 3">L46</strain>
    </source>
</reference>
<organism evidence="2 3">
    <name type="scientific">Actinomadura nitritigenes</name>
    <dbReference type="NCBI Taxonomy" id="134602"/>
    <lineage>
        <taxon>Bacteria</taxon>
        <taxon>Bacillati</taxon>
        <taxon>Actinomycetota</taxon>
        <taxon>Actinomycetes</taxon>
        <taxon>Streptosporangiales</taxon>
        <taxon>Thermomonosporaceae</taxon>
        <taxon>Actinomadura</taxon>
    </lineage>
</organism>